<dbReference type="AlphaFoldDB" id="K3YBF9"/>
<dbReference type="HOGENOM" id="CLU_2780678_0_0_1"/>
<reference evidence="2" key="2">
    <citation type="submission" date="2018-08" db="UniProtKB">
        <authorList>
            <consortium name="EnsemblPlants"/>
        </authorList>
    </citation>
    <scope>IDENTIFICATION</scope>
    <source>
        <strain evidence="2">Yugu1</strain>
    </source>
</reference>
<dbReference type="EnsemblPlants" id="KQK96868">
    <property type="protein sequence ID" value="KQK96868"/>
    <property type="gene ID" value="SETIT_011553mg"/>
</dbReference>
<accession>K3YBF9</accession>
<feature type="region of interest" description="Disordered" evidence="1">
    <location>
        <begin position="1"/>
        <end position="32"/>
    </location>
</feature>
<evidence type="ECO:0000313" key="2">
    <source>
        <dbReference type="EnsemblPlants" id="KQK96868"/>
    </source>
</evidence>
<reference evidence="3" key="1">
    <citation type="journal article" date="2012" name="Nat. Biotechnol.">
        <title>Reference genome sequence of the model plant Setaria.</title>
        <authorList>
            <person name="Bennetzen J.L."/>
            <person name="Schmutz J."/>
            <person name="Wang H."/>
            <person name="Percifield R."/>
            <person name="Hawkins J."/>
            <person name="Pontaroli A.C."/>
            <person name="Estep M."/>
            <person name="Feng L."/>
            <person name="Vaughn J.N."/>
            <person name="Grimwood J."/>
            <person name="Jenkins J."/>
            <person name="Barry K."/>
            <person name="Lindquist E."/>
            <person name="Hellsten U."/>
            <person name="Deshpande S."/>
            <person name="Wang X."/>
            <person name="Wu X."/>
            <person name="Mitros T."/>
            <person name="Triplett J."/>
            <person name="Yang X."/>
            <person name="Ye C.Y."/>
            <person name="Mauro-Herrera M."/>
            <person name="Wang L."/>
            <person name="Li P."/>
            <person name="Sharma M."/>
            <person name="Sharma R."/>
            <person name="Ronald P.C."/>
            <person name="Panaud O."/>
            <person name="Kellogg E.A."/>
            <person name="Brutnell T.P."/>
            <person name="Doust A.N."/>
            <person name="Tuskan G.A."/>
            <person name="Rokhsar D."/>
            <person name="Devos K.M."/>
        </authorList>
    </citation>
    <scope>NUCLEOTIDE SEQUENCE [LARGE SCALE GENOMIC DNA]</scope>
    <source>
        <strain evidence="3">cv. Yugu1</strain>
    </source>
</reference>
<proteinExistence type="predicted"/>
<sequence length="69" mass="7979">MQRSDHENTNSTIKRIGGSSVAKHGQQISRSKEYTFSSRSLYLDDNRCAIHQILVTSEQNLRVKHVHFH</sequence>
<organism evidence="2 3">
    <name type="scientific">Setaria italica</name>
    <name type="common">Foxtail millet</name>
    <name type="synonym">Panicum italicum</name>
    <dbReference type="NCBI Taxonomy" id="4555"/>
    <lineage>
        <taxon>Eukaryota</taxon>
        <taxon>Viridiplantae</taxon>
        <taxon>Streptophyta</taxon>
        <taxon>Embryophyta</taxon>
        <taxon>Tracheophyta</taxon>
        <taxon>Spermatophyta</taxon>
        <taxon>Magnoliopsida</taxon>
        <taxon>Liliopsida</taxon>
        <taxon>Poales</taxon>
        <taxon>Poaceae</taxon>
        <taxon>PACMAD clade</taxon>
        <taxon>Panicoideae</taxon>
        <taxon>Panicodae</taxon>
        <taxon>Paniceae</taxon>
        <taxon>Cenchrinae</taxon>
        <taxon>Setaria</taxon>
    </lineage>
</organism>
<evidence type="ECO:0000313" key="3">
    <source>
        <dbReference type="Proteomes" id="UP000004995"/>
    </source>
</evidence>
<dbReference type="InParanoid" id="K3YBF9"/>
<name>K3YBF9_SETIT</name>
<dbReference type="Gramene" id="KQK96868">
    <property type="protein sequence ID" value="KQK96868"/>
    <property type="gene ID" value="SETIT_011553mg"/>
</dbReference>
<keyword evidence="3" id="KW-1185">Reference proteome</keyword>
<dbReference type="EMBL" id="AGNK02004284">
    <property type="status" value="NOT_ANNOTATED_CDS"/>
    <property type="molecule type" value="Genomic_DNA"/>
</dbReference>
<dbReference type="Proteomes" id="UP000004995">
    <property type="component" value="Unassembled WGS sequence"/>
</dbReference>
<evidence type="ECO:0000256" key="1">
    <source>
        <dbReference type="SAM" id="MobiDB-lite"/>
    </source>
</evidence>
<protein>
    <submittedName>
        <fullName evidence="2">Uncharacterized protein</fullName>
    </submittedName>
</protein>